<sequence length="115" mass="12972">YMTQTDVFLIVLQNIEGENVQRDLQNTPMGIHVINMEGEEVGHYEVIGIYVGGVIILNNIGFSAQACALMLGVVYALNLSDPKELKYYYEFMQKVLLQMDGKKLTPKVLGLKNKF</sequence>
<accession>A0AAD4ZY80</accession>
<dbReference type="AlphaFoldDB" id="A0AAD4ZY80"/>
<keyword evidence="1" id="KW-0472">Membrane</keyword>
<reference evidence="2" key="1">
    <citation type="submission" date="2018-07" db="EMBL/GenBank/DDBJ databases">
        <title>Comparative genomics of catfishes provides insights into carnivory and benthic adaptation.</title>
        <authorList>
            <person name="Zhang Y."/>
            <person name="Wang D."/>
            <person name="Peng Z."/>
            <person name="Zheng S."/>
            <person name="Shao F."/>
            <person name="Tao W."/>
        </authorList>
    </citation>
    <scope>NUCLEOTIDE SEQUENCE</scope>
    <source>
        <strain evidence="2">Chongqing</strain>
    </source>
</reference>
<protein>
    <submittedName>
        <fullName evidence="2">K31</fullName>
    </submittedName>
</protein>
<gene>
    <name evidence="2" type="ORF">C0J50_10123</name>
</gene>
<keyword evidence="1" id="KW-1133">Transmembrane helix</keyword>
<comment type="caution">
    <text evidence="2">The sequence shown here is derived from an EMBL/GenBank/DDBJ whole genome shotgun (WGS) entry which is preliminary data.</text>
</comment>
<keyword evidence="1" id="KW-0812">Transmembrane</keyword>
<organism evidence="2 3">
    <name type="scientific">Silurus asotus</name>
    <name type="common">Amur catfish</name>
    <name type="synonym">Parasilurus asotus</name>
    <dbReference type="NCBI Taxonomy" id="30991"/>
    <lineage>
        <taxon>Eukaryota</taxon>
        <taxon>Metazoa</taxon>
        <taxon>Chordata</taxon>
        <taxon>Craniata</taxon>
        <taxon>Vertebrata</taxon>
        <taxon>Euteleostomi</taxon>
        <taxon>Actinopterygii</taxon>
        <taxon>Neopterygii</taxon>
        <taxon>Teleostei</taxon>
        <taxon>Ostariophysi</taxon>
        <taxon>Siluriformes</taxon>
        <taxon>Siluridae</taxon>
        <taxon>Silurus</taxon>
    </lineage>
</organism>
<dbReference type="PANTHER" id="PTHR31025">
    <property type="entry name" value="SI:CH211-196P9.1-RELATED"/>
    <property type="match status" value="1"/>
</dbReference>
<evidence type="ECO:0000313" key="3">
    <source>
        <dbReference type="Proteomes" id="UP001205998"/>
    </source>
</evidence>
<keyword evidence="3" id="KW-1185">Reference proteome</keyword>
<feature type="non-terminal residue" evidence="2">
    <location>
        <position position="115"/>
    </location>
</feature>
<proteinExistence type="predicted"/>
<dbReference type="EMBL" id="MU601316">
    <property type="protein sequence ID" value="KAI5606256.1"/>
    <property type="molecule type" value="Genomic_DNA"/>
</dbReference>
<dbReference type="Proteomes" id="UP001205998">
    <property type="component" value="Unassembled WGS sequence"/>
</dbReference>
<dbReference type="PANTHER" id="PTHR31025:SF25">
    <property type="entry name" value="ZINC FINGER (C2H2)-60"/>
    <property type="match status" value="1"/>
</dbReference>
<evidence type="ECO:0000313" key="2">
    <source>
        <dbReference type="EMBL" id="KAI5606256.1"/>
    </source>
</evidence>
<feature type="non-terminal residue" evidence="2">
    <location>
        <position position="1"/>
    </location>
</feature>
<name>A0AAD4ZY80_SILAS</name>
<feature type="transmembrane region" description="Helical" evidence="1">
    <location>
        <begin position="47"/>
        <end position="77"/>
    </location>
</feature>
<evidence type="ECO:0000256" key="1">
    <source>
        <dbReference type="SAM" id="Phobius"/>
    </source>
</evidence>